<dbReference type="GO" id="GO:0033743">
    <property type="term" value="F:peptide-methionine (R)-S-oxide reductase activity"/>
    <property type="evidence" value="ECO:0007669"/>
    <property type="project" value="UniProtKB-UniRule"/>
</dbReference>
<keyword evidence="9" id="KW-1185">Reference proteome</keyword>
<comment type="catalytic activity">
    <reaction evidence="5 6">
        <text>L-methionyl-[protein] + [thioredoxin]-disulfide + H2O = L-methionyl-(R)-S-oxide-[protein] + [thioredoxin]-dithiol</text>
        <dbReference type="Rhea" id="RHEA:24164"/>
        <dbReference type="Rhea" id="RHEA-COMP:10698"/>
        <dbReference type="Rhea" id="RHEA-COMP:10700"/>
        <dbReference type="Rhea" id="RHEA-COMP:12313"/>
        <dbReference type="Rhea" id="RHEA-COMP:12314"/>
        <dbReference type="ChEBI" id="CHEBI:15377"/>
        <dbReference type="ChEBI" id="CHEBI:16044"/>
        <dbReference type="ChEBI" id="CHEBI:29950"/>
        <dbReference type="ChEBI" id="CHEBI:45764"/>
        <dbReference type="ChEBI" id="CHEBI:50058"/>
        <dbReference type="EC" id="1.8.4.12"/>
    </reaction>
</comment>
<feature type="binding site" evidence="6">
    <location>
        <position position="105"/>
    </location>
    <ligand>
        <name>Zn(2+)</name>
        <dbReference type="ChEBI" id="CHEBI:29105"/>
    </ligand>
</feature>
<comment type="similarity">
    <text evidence="1 6">Belongs to the MsrB Met sulfoxide reductase family.</text>
</comment>
<organism evidence="8 9">
    <name type="scientific">Stappia albiluteola</name>
    <dbReference type="NCBI Taxonomy" id="2758565"/>
    <lineage>
        <taxon>Bacteria</taxon>
        <taxon>Pseudomonadati</taxon>
        <taxon>Pseudomonadota</taxon>
        <taxon>Alphaproteobacteria</taxon>
        <taxon>Hyphomicrobiales</taxon>
        <taxon>Stappiaceae</taxon>
        <taxon>Stappia</taxon>
    </lineage>
</organism>
<dbReference type="NCBIfam" id="TIGR00357">
    <property type="entry name" value="peptide-methionine (R)-S-oxide reductase MsrB"/>
    <property type="match status" value="1"/>
</dbReference>
<protein>
    <recommendedName>
        <fullName evidence="6">Peptide methionine sulfoxide reductase MsrB</fullName>
        <ecNumber evidence="6">1.8.4.12</ecNumber>
    </recommendedName>
    <alternativeName>
        <fullName evidence="6">Peptide-methionine (R)-S-oxide reductase</fullName>
    </alternativeName>
</protein>
<evidence type="ECO:0000256" key="4">
    <source>
        <dbReference type="ARBA" id="ARBA00023002"/>
    </source>
</evidence>
<evidence type="ECO:0000259" key="7">
    <source>
        <dbReference type="PROSITE" id="PS51790"/>
    </source>
</evidence>
<feature type="domain" description="MsrB" evidence="7">
    <location>
        <begin position="14"/>
        <end position="136"/>
    </location>
</feature>
<feature type="binding site" evidence="6">
    <location>
        <position position="53"/>
    </location>
    <ligand>
        <name>Zn(2+)</name>
        <dbReference type="ChEBI" id="CHEBI:29105"/>
    </ligand>
</feature>
<keyword evidence="3 6" id="KW-0862">Zinc</keyword>
<dbReference type="EMBL" id="JACFXV010000065">
    <property type="protein sequence ID" value="MBA5779067.1"/>
    <property type="molecule type" value="Genomic_DNA"/>
</dbReference>
<dbReference type="SUPFAM" id="SSF51316">
    <property type="entry name" value="Mss4-like"/>
    <property type="match status" value="1"/>
</dbReference>
<dbReference type="InterPro" id="IPR028427">
    <property type="entry name" value="Met_Sox_Rdtase_MsrB"/>
</dbReference>
<dbReference type="InterPro" id="IPR011057">
    <property type="entry name" value="Mss4-like_sf"/>
</dbReference>
<reference evidence="8 9" key="1">
    <citation type="submission" date="2020-07" db="EMBL/GenBank/DDBJ databases">
        <title>Stappia sp., F7233, whole genome shotgun sequencing project.</title>
        <authorList>
            <person name="Jiang S."/>
            <person name="Liu Z.W."/>
            <person name="Du Z.J."/>
        </authorList>
    </citation>
    <scope>NUCLEOTIDE SEQUENCE [LARGE SCALE GENOMIC DNA]</scope>
    <source>
        <strain evidence="8 9">F7233</strain>
    </source>
</reference>
<dbReference type="EC" id="1.8.4.12" evidence="6"/>
<comment type="caution">
    <text evidence="8">The sequence shown here is derived from an EMBL/GenBank/DDBJ whole genome shotgun (WGS) entry which is preliminary data.</text>
</comment>
<gene>
    <name evidence="6 8" type="primary">msrB</name>
    <name evidence="8" type="ORF">H2509_18210</name>
</gene>
<evidence type="ECO:0000256" key="2">
    <source>
        <dbReference type="ARBA" id="ARBA00022723"/>
    </source>
</evidence>
<dbReference type="Gene3D" id="2.170.150.20">
    <property type="entry name" value="Peptide methionine sulfoxide reductase"/>
    <property type="match status" value="1"/>
</dbReference>
<name>A0A839AJW5_9HYPH</name>
<dbReference type="HAMAP" id="MF_01400">
    <property type="entry name" value="MsrB"/>
    <property type="match status" value="1"/>
</dbReference>
<dbReference type="PANTHER" id="PTHR10173:SF52">
    <property type="entry name" value="METHIONINE-R-SULFOXIDE REDUCTASE B1"/>
    <property type="match status" value="1"/>
</dbReference>
<feature type="binding site" evidence="6">
    <location>
        <position position="102"/>
    </location>
    <ligand>
        <name>Zn(2+)</name>
        <dbReference type="ChEBI" id="CHEBI:29105"/>
    </ligand>
</feature>
<keyword evidence="2 6" id="KW-0479">Metal-binding</keyword>
<dbReference type="Proteomes" id="UP000541109">
    <property type="component" value="Unassembled WGS sequence"/>
</dbReference>
<evidence type="ECO:0000256" key="3">
    <source>
        <dbReference type="ARBA" id="ARBA00022833"/>
    </source>
</evidence>
<accession>A0A839AJW5</accession>
<feature type="active site" description="Nucleophile" evidence="6">
    <location>
        <position position="125"/>
    </location>
</feature>
<dbReference type="PANTHER" id="PTHR10173">
    <property type="entry name" value="METHIONINE SULFOXIDE REDUCTASE"/>
    <property type="match status" value="1"/>
</dbReference>
<evidence type="ECO:0000313" key="9">
    <source>
        <dbReference type="Proteomes" id="UP000541109"/>
    </source>
</evidence>
<dbReference type="GO" id="GO:0005737">
    <property type="term" value="C:cytoplasm"/>
    <property type="evidence" value="ECO:0007669"/>
    <property type="project" value="TreeGrafter"/>
</dbReference>
<dbReference type="InterPro" id="IPR002579">
    <property type="entry name" value="Met_Sox_Rdtase_MsrB_dom"/>
</dbReference>
<sequence>MSNTNNRTKVVKTDAEWREQLTPEQFHILRNAGTERPFTGPFLDNHKPGLYSCAGCGQPLFRSDAKFDSHCGWPSFFEPASAEAMTELRDTSHGMIRTEIRCSGCDGHLGHVFPDGPRPTGLRYCINGHALTFDQEG</sequence>
<dbReference type="RefSeq" id="WP_182167895.1">
    <property type="nucleotide sequence ID" value="NZ_JACFXV010000065.1"/>
</dbReference>
<comment type="cofactor">
    <cofactor evidence="6">
        <name>Zn(2+)</name>
        <dbReference type="ChEBI" id="CHEBI:29105"/>
    </cofactor>
    <text evidence="6">Binds 1 zinc ion per subunit. The zinc ion is important for the structural integrity of the protein.</text>
</comment>
<dbReference type="Pfam" id="PF01641">
    <property type="entry name" value="SelR"/>
    <property type="match status" value="1"/>
</dbReference>
<evidence type="ECO:0000256" key="6">
    <source>
        <dbReference type="HAMAP-Rule" id="MF_01400"/>
    </source>
</evidence>
<dbReference type="GO" id="GO:0006979">
    <property type="term" value="P:response to oxidative stress"/>
    <property type="evidence" value="ECO:0007669"/>
    <property type="project" value="InterPro"/>
</dbReference>
<dbReference type="PROSITE" id="PS51790">
    <property type="entry name" value="MSRB"/>
    <property type="match status" value="1"/>
</dbReference>
<dbReference type="FunFam" id="2.170.150.20:FF:000001">
    <property type="entry name" value="Peptide methionine sulfoxide reductase MsrB"/>
    <property type="match status" value="1"/>
</dbReference>
<evidence type="ECO:0000256" key="1">
    <source>
        <dbReference type="ARBA" id="ARBA00007174"/>
    </source>
</evidence>
<dbReference type="GO" id="GO:0030091">
    <property type="term" value="P:protein repair"/>
    <property type="evidence" value="ECO:0007669"/>
    <property type="project" value="InterPro"/>
</dbReference>
<evidence type="ECO:0000313" key="8">
    <source>
        <dbReference type="EMBL" id="MBA5779067.1"/>
    </source>
</evidence>
<dbReference type="GO" id="GO:0008270">
    <property type="term" value="F:zinc ion binding"/>
    <property type="evidence" value="ECO:0007669"/>
    <property type="project" value="UniProtKB-UniRule"/>
</dbReference>
<keyword evidence="4 6" id="KW-0560">Oxidoreductase</keyword>
<evidence type="ECO:0000256" key="5">
    <source>
        <dbReference type="ARBA" id="ARBA00048488"/>
    </source>
</evidence>
<dbReference type="AlphaFoldDB" id="A0A839AJW5"/>
<feature type="binding site" evidence="6">
    <location>
        <position position="56"/>
    </location>
    <ligand>
        <name>Zn(2+)</name>
        <dbReference type="ChEBI" id="CHEBI:29105"/>
    </ligand>
</feature>
<proteinExistence type="inferred from homology"/>